<dbReference type="Pfam" id="PF01212">
    <property type="entry name" value="Beta_elim_lyase"/>
    <property type="match status" value="1"/>
</dbReference>
<keyword evidence="3" id="KW-0663">Pyridoxal phosphate</keyword>
<dbReference type="Gene3D" id="3.90.1150.10">
    <property type="entry name" value="Aspartate Aminotransferase, domain 1"/>
    <property type="match status" value="1"/>
</dbReference>
<dbReference type="EMBL" id="VULT01000020">
    <property type="protein sequence ID" value="MSS18375.1"/>
    <property type="molecule type" value="Genomic_DNA"/>
</dbReference>
<dbReference type="Gene3D" id="3.40.640.10">
    <property type="entry name" value="Type I PLP-dependent aspartate aminotransferase-like (Major domain)"/>
    <property type="match status" value="1"/>
</dbReference>
<comment type="cofactor">
    <cofactor evidence="1">
        <name>pyridoxal 5'-phosphate</name>
        <dbReference type="ChEBI" id="CHEBI:597326"/>
    </cofactor>
</comment>
<keyword evidence="5" id="KW-0032">Aminotransferase</keyword>
<proteinExistence type="inferred from homology"/>
<comment type="similarity">
    <text evidence="2">Belongs to the threonine aldolase family.</text>
</comment>
<gene>
    <name evidence="5" type="ORF">FYJ29_11480</name>
</gene>
<dbReference type="Proteomes" id="UP000483362">
    <property type="component" value="Unassembled WGS sequence"/>
</dbReference>
<dbReference type="PANTHER" id="PTHR48097">
    <property type="entry name" value="L-THREONINE ALDOLASE-RELATED"/>
    <property type="match status" value="1"/>
</dbReference>
<evidence type="ECO:0000313" key="6">
    <source>
        <dbReference type="Proteomes" id="UP000483362"/>
    </source>
</evidence>
<dbReference type="SUPFAM" id="SSF53383">
    <property type="entry name" value="PLP-dependent transferases"/>
    <property type="match status" value="1"/>
</dbReference>
<dbReference type="AlphaFoldDB" id="A0A6L5XFT7"/>
<dbReference type="GO" id="GO:0016829">
    <property type="term" value="F:lyase activity"/>
    <property type="evidence" value="ECO:0007669"/>
    <property type="project" value="InterPro"/>
</dbReference>
<evidence type="ECO:0000256" key="1">
    <source>
        <dbReference type="ARBA" id="ARBA00001933"/>
    </source>
</evidence>
<dbReference type="GO" id="GO:0006520">
    <property type="term" value="P:amino acid metabolic process"/>
    <property type="evidence" value="ECO:0007669"/>
    <property type="project" value="InterPro"/>
</dbReference>
<name>A0A6L5XFT7_9BACT</name>
<accession>A0A6L5XFT7</accession>
<dbReference type="InterPro" id="IPR015421">
    <property type="entry name" value="PyrdxlP-dep_Trfase_major"/>
</dbReference>
<sequence length="343" mass="38294">MLRFESDYMEGCHPAILRRLQEINLDKNVGYGLDPYCESARSKICQACGTPDAQVHFLVGGTQTNMLVIDAMLRYNDGIIALETGHINVHESGAVEACGHKVMPVKGRDGKYDIDALEQWLKAFYEETTAVGIEHYVMPRALYLSHPTELGTLYTRRELMRLRELCDQYGLYLYLDGARLGYGLMAQGGDLTLPDIARYCDVFYIGGTKVGALMGEAVVVTNPNIELTRGLIKHRGAMLAKGWLLGVQFDTLFTGDLYLKISRNAVDQAMRLRRGMELKGYKAYIDSPTNQQFFVMSNNKMEELAQKAAFDYITPAGDGHSVVRFATSWATTSEQVDALLSLL</sequence>
<protein>
    <submittedName>
        <fullName evidence="5">Aminotransferase class I/II-fold pyridoxal phosphate-dependent enzyme</fullName>
    </submittedName>
</protein>
<evidence type="ECO:0000256" key="3">
    <source>
        <dbReference type="ARBA" id="ARBA00022898"/>
    </source>
</evidence>
<evidence type="ECO:0000259" key="4">
    <source>
        <dbReference type="Pfam" id="PF01212"/>
    </source>
</evidence>
<dbReference type="PANTHER" id="PTHR48097:SF5">
    <property type="entry name" value="LOW SPECIFICITY L-THREONINE ALDOLASE"/>
    <property type="match status" value="1"/>
</dbReference>
<feature type="domain" description="Aromatic amino acid beta-eliminating lyase/threonine aldolase" evidence="4">
    <location>
        <begin position="5"/>
        <end position="240"/>
    </location>
</feature>
<keyword evidence="5" id="KW-0808">Transferase</keyword>
<dbReference type="RefSeq" id="WP_154327444.1">
    <property type="nucleotide sequence ID" value="NZ_CP045696.1"/>
</dbReference>
<dbReference type="GO" id="GO:0008483">
    <property type="term" value="F:transaminase activity"/>
    <property type="evidence" value="ECO:0007669"/>
    <property type="project" value="UniProtKB-KW"/>
</dbReference>
<organism evidence="5 6">
    <name type="scientific">Sodaliphilus pleomorphus</name>
    <dbReference type="NCBI Taxonomy" id="2606626"/>
    <lineage>
        <taxon>Bacteria</taxon>
        <taxon>Pseudomonadati</taxon>
        <taxon>Bacteroidota</taxon>
        <taxon>Bacteroidia</taxon>
        <taxon>Bacteroidales</taxon>
        <taxon>Muribaculaceae</taxon>
        <taxon>Sodaliphilus</taxon>
    </lineage>
</organism>
<evidence type="ECO:0000313" key="5">
    <source>
        <dbReference type="EMBL" id="MSS18375.1"/>
    </source>
</evidence>
<dbReference type="InterPro" id="IPR001597">
    <property type="entry name" value="ArAA_b-elim_lyase/Thr_aldolase"/>
</dbReference>
<dbReference type="InterPro" id="IPR015422">
    <property type="entry name" value="PyrdxlP-dep_Trfase_small"/>
</dbReference>
<keyword evidence="6" id="KW-1185">Reference proteome</keyword>
<reference evidence="5 6" key="1">
    <citation type="submission" date="2019-08" db="EMBL/GenBank/DDBJ databases">
        <title>In-depth cultivation of the pig gut microbiome towards novel bacterial diversity and tailored functional studies.</title>
        <authorList>
            <person name="Wylensek D."/>
            <person name="Hitch T.C.A."/>
            <person name="Clavel T."/>
        </authorList>
    </citation>
    <scope>NUCLEOTIDE SEQUENCE [LARGE SCALE GENOMIC DNA]</scope>
    <source>
        <strain evidence="5 6">Oil-RF-744-WCA-WT-10</strain>
    </source>
</reference>
<comment type="caution">
    <text evidence="5">The sequence shown here is derived from an EMBL/GenBank/DDBJ whole genome shotgun (WGS) entry which is preliminary data.</text>
</comment>
<evidence type="ECO:0000256" key="2">
    <source>
        <dbReference type="ARBA" id="ARBA00006966"/>
    </source>
</evidence>
<dbReference type="InterPro" id="IPR015424">
    <property type="entry name" value="PyrdxlP-dep_Trfase"/>
</dbReference>